<dbReference type="PRINTS" id="PR00413">
    <property type="entry name" value="HADHALOGNASE"/>
</dbReference>
<name>A0A450U793_9GAMM</name>
<accession>A0A450U793</accession>
<sequence length="82" mass="9153">MFDDYFDTRVGHKHEVASYRAIAERIGPTPNEILFLSDTEQELDAAREAGMTTCQLVRNGKPTEGLPHPQVPDFDSIAPIQP</sequence>
<dbReference type="SUPFAM" id="SSF56784">
    <property type="entry name" value="HAD-like"/>
    <property type="match status" value="1"/>
</dbReference>
<feature type="region of interest" description="Disordered" evidence="1">
    <location>
        <begin position="60"/>
        <end position="82"/>
    </location>
</feature>
<dbReference type="InterPro" id="IPR006439">
    <property type="entry name" value="HAD-SF_hydro_IA"/>
</dbReference>
<dbReference type="EMBL" id="CAADFF010000007">
    <property type="protein sequence ID" value="VFJ87586.1"/>
    <property type="molecule type" value="Genomic_DNA"/>
</dbReference>
<protein>
    <submittedName>
        <fullName evidence="2">Haloacid dehalogenase superfamily, subfamily IA, variant 3 with third motif having DD or ED</fullName>
    </submittedName>
</protein>
<gene>
    <name evidence="2" type="ORF">BECKLFY1418B_GA0070995_100743</name>
</gene>
<dbReference type="AlphaFoldDB" id="A0A450U793"/>
<dbReference type="GO" id="GO:0043874">
    <property type="term" value="F:acireductone synthase activity"/>
    <property type="evidence" value="ECO:0007669"/>
    <property type="project" value="TreeGrafter"/>
</dbReference>
<dbReference type="Gene3D" id="3.40.50.1000">
    <property type="entry name" value="HAD superfamily/HAD-like"/>
    <property type="match status" value="1"/>
</dbReference>
<dbReference type="InterPro" id="IPR023214">
    <property type="entry name" value="HAD_sf"/>
</dbReference>
<dbReference type="InterPro" id="IPR036412">
    <property type="entry name" value="HAD-like_sf"/>
</dbReference>
<reference evidence="2" key="1">
    <citation type="submission" date="2019-02" db="EMBL/GenBank/DDBJ databases">
        <authorList>
            <person name="Gruber-Vodicka R. H."/>
            <person name="Seah K. B. B."/>
        </authorList>
    </citation>
    <scope>NUCLEOTIDE SEQUENCE</scope>
    <source>
        <strain evidence="2">BECK_M7</strain>
    </source>
</reference>
<proteinExistence type="predicted"/>
<dbReference type="PANTHER" id="PTHR20371:SF1">
    <property type="entry name" value="ENOLASE-PHOSPHATASE E1"/>
    <property type="match status" value="1"/>
</dbReference>
<evidence type="ECO:0000313" key="2">
    <source>
        <dbReference type="EMBL" id="VFJ87586.1"/>
    </source>
</evidence>
<dbReference type="GO" id="GO:0019509">
    <property type="term" value="P:L-methionine salvage from methylthioadenosine"/>
    <property type="evidence" value="ECO:0007669"/>
    <property type="project" value="TreeGrafter"/>
</dbReference>
<dbReference type="Pfam" id="PF13242">
    <property type="entry name" value="Hydrolase_like"/>
    <property type="match status" value="1"/>
</dbReference>
<evidence type="ECO:0000256" key="1">
    <source>
        <dbReference type="SAM" id="MobiDB-lite"/>
    </source>
</evidence>
<dbReference type="PANTHER" id="PTHR20371">
    <property type="entry name" value="ENOLASE-PHOSPHATASE E1"/>
    <property type="match status" value="1"/>
</dbReference>
<organism evidence="2">
    <name type="scientific">Candidatus Kentrum sp. LFY</name>
    <dbReference type="NCBI Taxonomy" id="2126342"/>
    <lineage>
        <taxon>Bacteria</taxon>
        <taxon>Pseudomonadati</taxon>
        <taxon>Pseudomonadota</taxon>
        <taxon>Gammaproteobacteria</taxon>
        <taxon>Candidatus Kentrum</taxon>
    </lineage>
</organism>
<dbReference type="NCBIfam" id="TIGR01509">
    <property type="entry name" value="HAD-SF-IA-v3"/>
    <property type="match status" value="1"/>
</dbReference>